<reference evidence="2" key="1">
    <citation type="submission" date="2023-07" db="EMBL/GenBank/DDBJ databases">
        <title>Gilvimarinus algae sp. nov., isolated from the surface of Kelp.</title>
        <authorList>
            <person name="Sun Y.Y."/>
            <person name="Gong Y."/>
            <person name="Du Z.J."/>
        </authorList>
    </citation>
    <scope>NUCLEOTIDE SEQUENCE</scope>
    <source>
        <strain evidence="2">SDUM040014</strain>
    </source>
</reference>
<evidence type="ECO:0008006" key="4">
    <source>
        <dbReference type="Google" id="ProtNLM"/>
    </source>
</evidence>
<dbReference type="EMBL" id="JAULRT010000047">
    <property type="protein sequence ID" value="MDO3381968.1"/>
    <property type="molecule type" value="Genomic_DNA"/>
</dbReference>
<comment type="caution">
    <text evidence="2">The sequence shown here is derived from an EMBL/GenBank/DDBJ whole genome shotgun (WGS) entry which is preliminary data.</text>
</comment>
<dbReference type="SUPFAM" id="SSF48452">
    <property type="entry name" value="TPR-like"/>
    <property type="match status" value="1"/>
</dbReference>
<dbReference type="Proteomes" id="UP001168380">
    <property type="component" value="Unassembled WGS sequence"/>
</dbReference>
<dbReference type="RefSeq" id="WP_302712121.1">
    <property type="nucleotide sequence ID" value="NZ_JAULRT010000047.1"/>
</dbReference>
<dbReference type="InterPro" id="IPR019734">
    <property type="entry name" value="TPR_rpt"/>
</dbReference>
<keyword evidence="3" id="KW-1185">Reference proteome</keyword>
<evidence type="ECO:0000256" key="1">
    <source>
        <dbReference type="SAM" id="MobiDB-lite"/>
    </source>
</evidence>
<accession>A0ABT8TF03</accession>
<protein>
    <recommendedName>
        <fullName evidence="4">Tetratricopeptide repeat protein</fullName>
    </recommendedName>
</protein>
<feature type="region of interest" description="Disordered" evidence="1">
    <location>
        <begin position="25"/>
        <end position="83"/>
    </location>
</feature>
<dbReference type="SMART" id="SM00028">
    <property type="entry name" value="TPR"/>
    <property type="match status" value="2"/>
</dbReference>
<gene>
    <name evidence="2" type="ORF">QWI16_07245</name>
</gene>
<name>A0ABT8TF03_9GAMM</name>
<evidence type="ECO:0000313" key="3">
    <source>
        <dbReference type="Proteomes" id="UP001168380"/>
    </source>
</evidence>
<sequence>MIARNGLAGGTLFTMVLLAGCASQPGAPVSDAGESRGGVLDTRPAGAPEQTETPAEDNSGWRLSQPEPAKPAPPPGGNSDSAVNALLGQAERYYGDGDYQHAIASAERALRIDRRSARAYLLLAQSYWRLAVPAQSEQFARQGLRYSGSDASLTRALETVLAQVAR</sequence>
<evidence type="ECO:0000313" key="2">
    <source>
        <dbReference type="EMBL" id="MDO3381968.1"/>
    </source>
</evidence>
<dbReference type="Gene3D" id="1.25.40.10">
    <property type="entry name" value="Tetratricopeptide repeat domain"/>
    <property type="match status" value="1"/>
</dbReference>
<dbReference type="PROSITE" id="PS51257">
    <property type="entry name" value="PROKAR_LIPOPROTEIN"/>
    <property type="match status" value="1"/>
</dbReference>
<proteinExistence type="predicted"/>
<dbReference type="InterPro" id="IPR011990">
    <property type="entry name" value="TPR-like_helical_dom_sf"/>
</dbReference>
<organism evidence="2 3">
    <name type="scientific">Gilvimarinus algae</name>
    <dbReference type="NCBI Taxonomy" id="3058037"/>
    <lineage>
        <taxon>Bacteria</taxon>
        <taxon>Pseudomonadati</taxon>
        <taxon>Pseudomonadota</taxon>
        <taxon>Gammaproteobacteria</taxon>
        <taxon>Cellvibrionales</taxon>
        <taxon>Cellvibrionaceae</taxon>
        <taxon>Gilvimarinus</taxon>
    </lineage>
</organism>